<keyword evidence="2" id="KW-1185">Reference proteome</keyword>
<accession>A0ACB9PDQ9</accession>
<proteinExistence type="predicted"/>
<reference evidence="1 2" key="1">
    <citation type="journal article" date="2022" name="DNA Res.">
        <title>Chromosomal-level genome assembly of the orchid tree Bauhinia variegata (Leguminosae; Cercidoideae) supports the allotetraploid origin hypothesis of Bauhinia.</title>
        <authorList>
            <person name="Zhong Y."/>
            <person name="Chen Y."/>
            <person name="Zheng D."/>
            <person name="Pang J."/>
            <person name="Liu Y."/>
            <person name="Luo S."/>
            <person name="Meng S."/>
            <person name="Qian L."/>
            <person name="Wei D."/>
            <person name="Dai S."/>
            <person name="Zhou R."/>
        </authorList>
    </citation>
    <scope>NUCLEOTIDE SEQUENCE [LARGE SCALE GENOMIC DNA]</scope>
    <source>
        <strain evidence="1">BV-YZ2020</strain>
    </source>
</reference>
<organism evidence="1 2">
    <name type="scientific">Bauhinia variegata</name>
    <name type="common">Purple orchid tree</name>
    <name type="synonym">Phanera variegata</name>
    <dbReference type="NCBI Taxonomy" id="167791"/>
    <lineage>
        <taxon>Eukaryota</taxon>
        <taxon>Viridiplantae</taxon>
        <taxon>Streptophyta</taxon>
        <taxon>Embryophyta</taxon>
        <taxon>Tracheophyta</taxon>
        <taxon>Spermatophyta</taxon>
        <taxon>Magnoliopsida</taxon>
        <taxon>eudicotyledons</taxon>
        <taxon>Gunneridae</taxon>
        <taxon>Pentapetalae</taxon>
        <taxon>rosids</taxon>
        <taxon>fabids</taxon>
        <taxon>Fabales</taxon>
        <taxon>Fabaceae</taxon>
        <taxon>Cercidoideae</taxon>
        <taxon>Cercideae</taxon>
        <taxon>Bauhiniinae</taxon>
        <taxon>Bauhinia</taxon>
    </lineage>
</organism>
<comment type="caution">
    <text evidence="1">The sequence shown here is derived from an EMBL/GenBank/DDBJ whole genome shotgun (WGS) entry which is preliminary data.</text>
</comment>
<evidence type="ECO:0000313" key="2">
    <source>
        <dbReference type="Proteomes" id="UP000828941"/>
    </source>
</evidence>
<sequence length="257" mass="29591">MNITNLPEECISQIISYTSPKDACRCSLVNSALRAVADSDDVWESFLPSDYKEIISQSSSPHLISLYKKSLFFHLCDQPVLLADNIMAFSMEKQTGKKCYMLGSRGLGIIWVDHPQYWKWKPMSESRFSQVVELDIVWWLEVWGRLETKLLSPNTTYGVFFVYKFGRRKRGFRNRYVQLKLEVGASENESCRSVILDIGRNVPQPRNDGWNEVEMGEFFNEHGEDGSVVARLVEFDENAPLQGLIVEGIEFRPKDTE</sequence>
<dbReference type="Proteomes" id="UP000828941">
    <property type="component" value="Chromosome 5"/>
</dbReference>
<evidence type="ECO:0000313" key="1">
    <source>
        <dbReference type="EMBL" id="KAI4346202.1"/>
    </source>
</evidence>
<dbReference type="EMBL" id="CM039430">
    <property type="protein sequence ID" value="KAI4346202.1"/>
    <property type="molecule type" value="Genomic_DNA"/>
</dbReference>
<name>A0ACB9PDQ9_BAUVA</name>
<protein>
    <submittedName>
        <fullName evidence="1">Uncharacterized protein</fullName>
    </submittedName>
</protein>
<gene>
    <name evidence="1" type="ORF">L6164_013274</name>
</gene>